<reference evidence="4 5" key="1">
    <citation type="submission" date="2015-04" db="EMBL/GenBank/DDBJ databases">
        <authorList>
            <person name="Syromyatnikov M.Y."/>
            <person name="Popov V.N."/>
        </authorList>
    </citation>
    <scope>NUCLEOTIDE SEQUENCE [LARGE SCALE GENOMIC DNA]</scope>
    <source>
        <strain evidence="4">WF-38-12</strain>
    </source>
</reference>
<dbReference type="EMBL" id="CVMT01000002">
    <property type="protein sequence ID" value="CRG86261.1"/>
    <property type="molecule type" value="Genomic_DNA"/>
</dbReference>
<dbReference type="GO" id="GO:0016020">
    <property type="term" value="C:membrane"/>
    <property type="evidence" value="ECO:0007669"/>
    <property type="project" value="GOC"/>
</dbReference>
<proteinExistence type="inferred from homology"/>
<dbReference type="SUPFAM" id="SSF102588">
    <property type="entry name" value="LmbE-like"/>
    <property type="match status" value="1"/>
</dbReference>
<evidence type="ECO:0000313" key="4">
    <source>
        <dbReference type="EMBL" id="CRG86261.1"/>
    </source>
</evidence>
<evidence type="ECO:0000313" key="5">
    <source>
        <dbReference type="Proteomes" id="UP000054383"/>
    </source>
</evidence>
<comment type="similarity">
    <text evidence="1">Belongs to the PIGL family.</text>
</comment>
<dbReference type="InterPro" id="IPR003737">
    <property type="entry name" value="GlcNAc_PI_deacetylase-related"/>
</dbReference>
<dbReference type="AlphaFoldDB" id="A0A0U1LUE3"/>
<dbReference type="PANTHER" id="PTHR12993:SF11">
    <property type="entry name" value="N-ACETYLGLUCOSAMINYL-PHOSPHATIDYLINOSITOL DE-N-ACETYLASE"/>
    <property type="match status" value="1"/>
</dbReference>
<dbReference type="Gene3D" id="3.40.50.10320">
    <property type="entry name" value="LmbE-like"/>
    <property type="match status" value="1"/>
</dbReference>
<dbReference type="UniPathway" id="UPA00196"/>
<dbReference type="InterPro" id="IPR024078">
    <property type="entry name" value="LmbE-like_dom_sf"/>
</dbReference>
<organism evidence="4 5">
    <name type="scientific">Talaromyces islandicus</name>
    <name type="common">Penicillium islandicum</name>
    <dbReference type="NCBI Taxonomy" id="28573"/>
    <lineage>
        <taxon>Eukaryota</taxon>
        <taxon>Fungi</taxon>
        <taxon>Dikarya</taxon>
        <taxon>Ascomycota</taxon>
        <taxon>Pezizomycotina</taxon>
        <taxon>Eurotiomycetes</taxon>
        <taxon>Eurotiomycetidae</taxon>
        <taxon>Eurotiales</taxon>
        <taxon>Trichocomaceae</taxon>
        <taxon>Talaromyces</taxon>
        <taxon>Talaromyces sect. Islandici</taxon>
    </lineage>
</organism>
<dbReference type="OMA" id="VSRYMWF"/>
<dbReference type="GO" id="GO:0000225">
    <property type="term" value="F:N-acetylglucosaminylphosphatidylinositol deacetylase activity"/>
    <property type="evidence" value="ECO:0007669"/>
    <property type="project" value="UniProtKB-EC"/>
</dbReference>
<evidence type="ECO:0000256" key="1">
    <source>
        <dbReference type="ARBA" id="ARBA00006066"/>
    </source>
</evidence>
<dbReference type="EC" id="3.5.1.89" evidence="2"/>
<feature type="transmembrane region" description="Helical" evidence="3">
    <location>
        <begin position="24"/>
        <end position="48"/>
    </location>
</feature>
<gene>
    <name evidence="4" type="ORF">PISL3812_03264</name>
</gene>
<protein>
    <recommendedName>
        <fullName evidence="2">N-acetylglucosaminylphosphatidylinositol deacetylase</fullName>
        <ecNumber evidence="2">3.5.1.89</ecNumber>
    </recommendedName>
</protein>
<dbReference type="GO" id="GO:0006506">
    <property type="term" value="P:GPI anchor biosynthetic process"/>
    <property type="evidence" value="ECO:0007669"/>
    <property type="project" value="UniProtKB-UniPathway"/>
</dbReference>
<dbReference type="OrthoDB" id="440160at2759"/>
<keyword evidence="3" id="KW-0812">Transmembrane</keyword>
<accession>A0A0U1LUE3</accession>
<keyword evidence="3" id="KW-1133">Transmembrane helix</keyword>
<sequence length="309" mass="34796">MPGSKILAGAVHLSRRAVRRRCSIASTVFIAFFCFPIFLYILLGSFLAGDPRLVPHAIRNARNILLVTAHPDDECLFFSPSILQNWGAPHVNRHILVLSTGNHEGLGDQRRAEAKASCAELGIADDKCVILENKSLQDNPHEWWDEKLVEGIVDRHVKDWHIDLIITFDEYGISGHVNHRSVSNGVRKFSNDHDHNPPAYAVQTKFVLRKYASLADLVLTSFPFAGRILRALFTAPPVGYATPVPVPGKAVMPPLGGDLYGDRALLVTTWSQYLQGRAAFKQHASQYSWDRVLYLVLSRYMWFNDLRRM</sequence>
<name>A0A0U1LUE3_TALIS</name>
<keyword evidence="3" id="KW-0472">Membrane</keyword>
<dbReference type="Pfam" id="PF02585">
    <property type="entry name" value="PIG-L"/>
    <property type="match status" value="1"/>
</dbReference>
<dbReference type="GO" id="GO:0005783">
    <property type="term" value="C:endoplasmic reticulum"/>
    <property type="evidence" value="ECO:0007669"/>
    <property type="project" value="TreeGrafter"/>
</dbReference>
<dbReference type="STRING" id="28573.A0A0U1LUE3"/>
<dbReference type="PANTHER" id="PTHR12993">
    <property type="entry name" value="N-ACETYLGLUCOSAMINYL-PHOSPHATIDYLINOSITOL DE-N-ACETYLASE-RELATED"/>
    <property type="match status" value="1"/>
</dbReference>
<evidence type="ECO:0000256" key="2">
    <source>
        <dbReference type="ARBA" id="ARBA00012176"/>
    </source>
</evidence>
<keyword evidence="5" id="KW-1185">Reference proteome</keyword>
<evidence type="ECO:0000256" key="3">
    <source>
        <dbReference type="SAM" id="Phobius"/>
    </source>
</evidence>
<dbReference type="Proteomes" id="UP000054383">
    <property type="component" value="Unassembled WGS sequence"/>
</dbReference>